<evidence type="ECO:0000259" key="3">
    <source>
        <dbReference type="Pfam" id="PF25116"/>
    </source>
</evidence>
<evidence type="ECO:0000259" key="2">
    <source>
        <dbReference type="Pfam" id="PF25115"/>
    </source>
</evidence>
<organism evidence="4 5">
    <name type="scientific">Monoraphidium neglectum</name>
    <dbReference type="NCBI Taxonomy" id="145388"/>
    <lineage>
        <taxon>Eukaryota</taxon>
        <taxon>Viridiplantae</taxon>
        <taxon>Chlorophyta</taxon>
        <taxon>core chlorophytes</taxon>
        <taxon>Chlorophyceae</taxon>
        <taxon>CS clade</taxon>
        <taxon>Sphaeropleales</taxon>
        <taxon>Selenastraceae</taxon>
        <taxon>Monoraphidium</taxon>
    </lineage>
</organism>
<feature type="domain" description="Agd3 deacetylase" evidence="2">
    <location>
        <begin position="259"/>
        <end position="331"/>
    </location>
</feature>
<dbReference type="InterPro" id="IPR050788">
    <property type="entry name" value="Yeast_SRP1/TIP1_CWP"/>
</dbReference>
<dbReference type="STRING" id="145388.A0A0D2LGW8"/>
<keyword evidence="1" id="KW-0732">Signal</keyword>
<accession>A0A0D2LGW8</accession>
<dbReference type="PANTHER" id="PTHR31002:SF34">
    <property type="entry name" value="CELL WALL PROTEIN CWP1-RELATED"/>
    <property type="match status" value="1"/>
</dbReference>
<evidence type="ECO:0000256" key="1">
    <source>
        <dbReference type="SAM" id="SignalP"/>
    </source>
</evidence>
<name>A0A0D2LGW8_9CHLO</name>
<dbReference type="GeneID" id="25735100"/>
<dbReference type="RefSeq" id="XP_013904753.1">
    <property type="nucleotide sequence ID" value="XM_014049299.1"/>
</dbReference>
<protein>
    <submittedName>
        <fullName evidence="4">Uncharacterized protein</fullName>
    </submittedName>
</protein>
<reference evidence="4 5" key="1">
    <citation type="journal article" date="2013" name="BMC Genomics">
        <title>Reconstruction of the lipid metabolism for the microalga Monoraphidium neglectum from its genome sequence reveals characteristics suitable for biofuel production.</title>
        <authorList>
            <person name="Bogen C."/>
            <person name="Al-Dilaimi A."/>
            <person name="Albersmeier A."/>
            <person name="Wichmann J."/>
            <person name="Grundmann M."/>
            <person name="Rupp O."/>
            <person name="Lauersen K.J."/>
            <person name="Blifernez-Klassen O."/>
            <person name="Kalinowski J."/>
            <person name="Goesmann A."/>
            <person name="Mussgnug J.H."/>
            <person name="Kruse O."/>
        </authorList>
    </citation>
    <scope>NUCLEOTIDE SEQUENCE [LARGE SCALE GENOMIC DNA]</scope>
    <source>
        <strain evidence="4 5">SAG 48.87</strain>
    </source>
</reference>
<dbReference type="Pfam" id="PF25115">
    <property type="entry name" value="Agd3_CE"/>
    <property type="match status" value="2"/>
</dbReference>
<dbReference type="KEGG" id="mng:MNEG_2222"/>
<feature type="domain" description="Agd3 CBM87" evidence="3">
    <location>
        <begin position="25"/>
        <end position="245"/>
    </location>
</feature>
<dbReference type="InterPro" id="IPR056827">
    <property type="entry name" value="CBM87_Agd3"/>
</dbReference>
<feature type="domain" description="Agd3 deacetylase" evidence="2">
    <location>
        <begin position="373"/>
        <end position="651"/>
    </location>
</feature>
<dbReference type="PANTHER" id="PTHR31002">
    <property type="entry name" value="SERIPAUPERIN"/>
    <property type="match status" value="1"/>
</dbReference>
<dbReference type="GO" id="GO:0005199">
    <property type="term" value="F:structural constituent of cell wall"/>
    <property type="evidence" value="ECO:0007669"/>
    <property type="project" value="TreeGrafter"/>
</dbReference>
<dbReference type="AlphaFoldDB" id="A0A0D2LGW8"/>
<dbReference type="OrthoDB" id="5151256at2759"/>
<dbReference type="EMBL" id="KK100463">
    <property type="protein sequence ID" value="KIZ05734.1"/>
    <property type="molecule type" value="Genomic_DNA"/>
</dbReference>
<feature type="signal peptide" evidence="1">
    <location>
        <begin position="1"/>
        <end position="19"/>
    </location>
</feature>
<evidence type="ECO:0000313" key="4">
    <source>
        <dbReference type="EMBL" id="KIZ05734.1"/>
    </source>
</evidence>
<dbReference type="Pfam" id="PF25116">
    <property type="entry name" value="CBM87_Agd3"/>
    <property type="match status" value="1"/>
</dbReference>
<keyword evidence="5" id="KW-1185">Reference proteome</keyword>
<dbReference type="InterPro" id="IPR056826">
    <property type="entry name" value="Agd3_CE"/>
</dbReference>
<dbReference type="Proteomes" id="UP000054498">
    <property type="component" value="Unassembled WGS sequence"/>
</dbReference>
<gene>
    <name evidence="4" type="ORF">MNEG_2222</name>
</gene>
<evidence type="ECO:0000313" key="5">
    <source>
        <dbReference type="Proteomes" id="UP000054498"/>
    </source>
</evidence>
<sequence>MAPLWIFCCLYFALSSVSAVLVPLNVLVLSTPGFVSTDFLESVMQGYGVRYSVVRIDSAAPTRINYTELLWQPDGKTPRWGGLIMYPNVEAMGLLNRSDVDAVWAFQRQTGVRGVKFGAWPSNVGWNPDTTACTSSYSRMNISAAMPLGISGIKRTANLSAEGLYRCPALRSSPAVTSCNMWAADFTNPGIVMPCNVSSILDLSTTYVGGTLVNYQDGREVLAFMFDCGGWSTSCLALGHLAVTWLLQNAVPGVRQALLTVQTDDVFLTTDFDAGQPAGGKLFYRLSYADLAAHISWQNDMSNTLPAGSLFRADLPINGNGILEQTNTGTTAPVDINNEGCLDDPLYISLGCNCWYTGTASCPATLPDFCKSCTKDWAKPLGTGTSRVPQTAVGSSGNWSLANIQAKDALATAVRANTGNVATAFSYCHHTFTHENLDNATWFDADQQLALNIDMAGPAFLNLRNRTLFSSKCMVTPQISGLRNGDALAALAGRGIQCVTGDNTWKFLLHPTNPHYMLYTTPDTNGYANMAILPRWATEVYFNCSTAAQNVRLYNRLYQSYYGTASTISDIMKREAARVVREGLLKLRKDPHMMHQANLAMIDGVSLLMRWTQNVVTEYNRWASWPVQSLKLDDLYAAFLARQDRDACQLTYSLNVTATGAAPSVVVTSAAVPGAPGVPAKCTSSLLLSGGPNAGTPRVATATLAPGGSVTAALTGVTWRKPLP</sequence>
<feature type="chain" id="PRO_5002246491" evidence="1">
    <location>
        <begin position="20"/>
        <end position="724"/>
    </location>
</feature>
<proteinExistence type="predicted"/>